<proteinExistence type="predicted"/>
<evidence type="ECO:0000313" key="1">
    <source>
        <dbReference type="EMBL" id="MPN35872.1"/>
    </source>
</evidence>
<comment type="caution">
    <text evidence="1">The sequence shown here is derived from an EMBL/GenBank/DDBJ whole genome shotgun (WGS) entry which is preliminary data.</text>
</comment>
<accession>A0A645HBX9</accession>
<sequence>MVHEMIKNAQARTISLSKRVFIVVLGEKIRSMAKTIAADSPEIDKLAFILSSMLEEIITNRNKNL</sequence>
<dbReference type="AlphaFoldDB" id="A0A645HBX9"/>
<organism evidence="1">
    <name type="scientific">bioreactor metagenome</name>
    <dbReference type="NCBI Taxonomy" id="1076179"/>
    <lineage>
        <taxon>unclassified sequences</taxon>
        <taxon>metagenomes</taxon>
        <taxon>ecological metagenomes</taxon>
    </lineage>
</organism>
<name>A0A645HBX9_9ZZZZ</name>
<reference evidence="1" key="1">
    <citation type="submission" date="2019-08" db="EMBL/GenBank/DDBJ databases">
        <authorList>
            <person name="Kucharzyk K."/>
            <person name="Murdoch R.W."/>
            <person name="Higgins S."/>
            <person name="Loffler F."/>
        </authorList>
    </citation>
    <scope>NUCLEOTIDE SEQUENCE</scope>
</reference>
<gene>
    <name evidence="1" type="ORF">SDC9_183374</name>
</gene>
<dbReference type="EMBL" id="VSSQ01089708">
    <property type="protein sequence ID" value="MPN35872.1"/>
    <property type="molecule type" value="Genomic_DNA"/>
</dbReference>
<protein>
    <submittedName>
        <fullName evidence="1">Uncharacterized protein</fullName>
    </submittedName>
</protein>